<sequence length="270" mass="30092">MIARLRHLVTSEAFSRFIIAVIIVNAVTLGMQTSTTLNTRWGDWLGRLDQIALAIFTVEIALRLLVIPQASLRDPWFWFDFSVVAICYLPASGPLSVLRTLRLFRVLRLISVVPSLRQTVQSLLGALPGMGSVVLLLGLIFYVGAVIATEVFGQDFPAYFGTLGRSLYSLFQIMTLESWSNGIVRPILAEYPMAWTFFVPFIVITSFAVLNMFIGVIVSSIEADSEDHRREHMAALEARFMARIDALEARLMAAGEHAEERNDKPALPSD</sequence>
<evidence type="ECO:0000256" key="2">
    <source>
        <dbReference type="ARBA" id="ARBA00022692"/>
    </source>
</evidence>
<organism evidence="7 8">
    <name type="scientific">Abyssibacter profundi</name>
    <dbReference type="NCBI Taxonomy" id="2182787"/>
    <lineage>
        <taxon>Bacteria</taxon>
        <taxon>Pseudomonadati</taxon>
        <taxon>Pseudomonadota</taxon>
        <taxon>Gammaproteobacteria</taxon>
        <taxon>Chromatiales</taxon>
        <taxon>Oceanococcaceae</taxon>
        <taxon>Abyssibacter</taxon>
    </lineage>
</organism>
<proteinExistence type="predicted"/>
<dbReference type="Gene3D" id="1.10.287.70">
    <property type="match status" value="1"/>
</dbReference>
<feature type="domain" description="Ion transport" evidence="6">
    <location>
        <begin position="13"/>
        <end position="226"/>
    </location>
</feature>
<dbReference type="EMBL" id="QEQK01000005">
    <property type="protein sequence ID" value="PWN56690.1"/>
    <property type="molecule type" value="Genomic_DNA"/>
</dbReference>
<dbReference type="Pfam" id="PF00520">
    <property type="entry name" value="Ion_trans"/>
    <property type="match status" value="1"/>
</dbReference>
<keyword evidence="3 5" id="KW-1133">Transmembrane helix</keyword>
<evidence type="ECO:0000256" key="4">
    <source>
        <dbReference type="ARBA" id="ARBA00023136"/>
    </source>
</evidence>
<evidence type="ECO:0000256" key="5">
    <source>
        <dbReference type="SAM" id="Phobius"/>
    </source>
</evidence>
<dbReference type="AlphaFoldDB" id="A0A363UMQ4"/>
<evidence type="ECO:0000256" key="1">
    <source>
        <dbReference type="ARBA" id="ARBA00004141"/>
    </source>
</evidence>
<feature type="transmembrane region" description="Helical" evidence="5">
    <location>
        <begin position="13"/>
        <end position="31"/>
    </location>
</feature>
<comment type="caution">
    <text evidence="7">The sequence shown here is derived from an EMBL/GenBank/DDBJ whole genome shotgun (WGS) entry which is preliminary data.</text>
</comment>
<dbReference type="GO" id="GO:0001518">
    <property type="term" value="C:voltage-gated sodium channel complex"/>
    <property type="evidence" value="ECO:0007669"/>
    <property type="project" value="TreeGrafter"/>
</dbReference>
<feature type="transmembrane region" description="Helical" evidence="5">
    <location>
        <begin position="122"/>
        <end position="147"/>
    </location>
</feature>
<comment type="subcellular location">
    <subcellularLocation>
        <location evidence="1">Membrane</location>
        <topology evidence="1">Multi-pass membrane protein</topology>
    </subcellularLocation>
</comment>
<keyword evidence="2 5" id="KW-0812">Transmembrane</keyword>
<dbReference type="InterPro" id="IPR027359">
    <property type="entry name" value="Volt_channel_dom_sf"/>
</dbReference>
<evidence type="ECO:0000313" key="8">
    <source>
        <dbReference type="Proteomes" id="UP000251800"/>
    </source>
</evidence>
<evidence type="ECO:0000259" key="6">
    <source>
        <dbReference type="Pfam" id="PF00520"/>
    </source>
</evidence>
<dbReference type="PANTHER" id="PTHR10037">
    <property type="entry name" value="VOLTAGE-GATED CATION CHANNEL CALCIUM AND SODIUM"/>
    <property type="match status" value="1"/>
</dbReference>
<dbReference type="PANTHER" id="PTHR10037:SF62">
    <property type="entry name" value="SODIUM CHANNEL PROTEIN 60E"/>
    <property type="match status" value="1"/>
</dbReference>
<dbReference type="InterPro" id="IPR005821">
    <property type="entry name" value="Ion_trans_dom"/>
</dbReference>
<evidence type="ECO:0000313" key="7">
    <source>
        <dbReference type="EMBL" id="PWN56690.1"/>
    </source>
</evidence>
<name>A0A363UMQ4_9GAMM</name>
<feature type="transmembrane region" description="Helical" evidence="5">
    <location>
        <begin position="197"/>
        <end position="221"/>
    </location>
</feature>
<dbReference type="OrthoDB" id="5297065at2"/>
<keyword evidence="4 5" id="KW-0472">Membrane</keyword>
<gene>
    <name evidence="7" type="ORF">DEH80_06475</name>
</gene>
<protein>
    <recommendedName>
        <fullName evidence="6">Ion transport domain-containing protein</fullName>
    </recommendedName>
</protein>
<reference evidence="7 8" key="1">
    <citation type="submission" date="2018-05" db="EMBL/GenBank/DDBJ databases">
        <title>Abyssibacter profundi OUC007T gen. nov., sp. nov, a marine bacterium isolated from seawater of the Mariana Trench.</title>
        <authorList>
            <person name="Zhou S."/>
        </authorList>
    </citation>
    <scope>NUCLEOTIDE SEQUENCE [LARGE SCALE GENOMIC DNA]</scope>
    <source>
        <strain evidence="7 8">OUC007</strain>
    </source>
</reference>
<accession>A0A363UMQ4</accession>
<dbReference type="Gene3D" id="1.20.120.350">
    <property type="entry name" value="Voltage-gated potassium channels. Chain C"/>
    <property type="match status" value="1"/>
</dbReference>
<keyword evidence="8" id="KW-1185">Reference proteome</keyword>
<dbReference type="SUPFAM" id="SSF81324">
    <property type="entry name" value="Voltage-gated potassium channels"/>
    <property type="match status" value="1"/>
</dbReference>
<feature type="transmembrane region" description="Helical" evidence="5">
    <location>
        <begin position="76"/>
        <end position="101"/>
    </location>
</feature>
<dbReference type="InterPro" id="IPR043203">
    <property type="entry name" value="VGCC_Ca_Na"/>
</dbReference>
<dbReference type="GO" id="GO:0005248">
    <property type="term" value="F:voltage-gated sodium channel activity"/>
    <property type="evidence" value="ECO:0007669"/>
    <property type="project" value="TreeGrafter"/>
</dbReference>
<dbReference type="Proteomes" id="UP000251800">
    <property type="component" value="Unassembled WGS sequence"/>
</dbReference>
<evidence type="ECO:0000256" key="3">
    <source>
        <dbReference type="ARBA" id="ARBA00022989"/>
    </source>
</evidence>